<dbReference type="AlphaFoldDB" id="A0A060T721"/>
<dbReference type="InterPro" id="IPR043136">
    <property type="entry name" value="B30.2/SPRY_sf"/>
</dbReference>
<evidence type="ECO:0000259" key="5">
    <source>
        <dbReference type="PROSITE" id="PS50188"/>
    </source>
</evidence>
<dbReference type="EMBL" id="HG937692">
    <property type="protein sequence ID" value="CDP36935.1"/>
    <property type="molecule type" value="Genomic_DNA"/>
</dbReference>
<feature type="region of interest" description="Disordered" evidence="4">
    <location>
        <begin position="1"/>
        <end position="26"/>
    </location>
</feature>
<reference evidence="6" key="1">
    <citation type="submission" date="2014-02" db="EMBL/GenBank/DDBJ databases">
        <authorList>
            <person name="Genoscope - CEA"/>
        </authorList>
    </citation>
    <scope>NUCLEOTIDE SEQUENCE</scope>
    <source>
        <strain evidence="6">LS3</strain>
    </source>
</reference>
<protein>
    <submittedName>
        <fullName evidence="6">ARAD1B24310p</fullName>
    </submittedName>
</protein>
<feature type="domain" description="B30.2/SPRY" evidence="5">
    <location>
        <begin position="89"/>
        <end position="288"/>
    </location>
</feature>
<evidence type="ECO:0000313" key="6">
    <source>
        <dbReference type="EMBL" id="CDP36935.1"/>
    </source>
</evidence>
<dbReference type="InterPro" id="IPR013320">
    <property type="entry name" value="ConA-like_dom_sf"/>
</dbReference>
<proteinExistence type="inferred from homology"/>
<comment type="similarity">
    <text evidence="3">Belongs to the cclA family.</text>
</comment>
<dbReference type="PANTHER" id="PTHR10598">
    <property type="entry name" value="SET1/ASH2 HISTONE METHYLTRANSFERASE COMPLEX SUBUNIT ASH2"/>
    <property type="match status" value="1"/>
</dbReference>
<organism evidence="6">
    <name type="scientific">Blastobotrys adeninivorans</name>
    <name type="common">Yeast</name>
    <name type="synonym">Arxula adeninivorans</name>
    <dbReference type="NCBI Taxonomy" id="409370"/>
    <lineage>
        <taxon>Eukaryota</taxon>
        <taxon>Fungi</taxon>
        <taxon>Dikarya</taxon>
        <taxon>Ascomycota</taxon>
        <taxon>Saccharomycotina</taxon>
        <taxon>Dipodascomycetes</taxon>
        <taxon>Dipodascales</taxon>
        <taxon>Trichomonascaceae</taxon>
        <taxon>Blastobotrys</taxon>
    </lineage>
</organism>
<dbReference type="SMART" id="SM00449">
    <property type="entry name" value="SPRY"/>
    <property type="match status" value="1"/>
</dbReference>
<name>A0A060T721_BLAAD</name>
<dbReference type="PROSITE" id="PS50188">
    <property type="entry name" value="B302_SPRY"/>
    <property type="match status" value="1"/>
</dbReference>
<keyword evidence="2" id="KW-0539">Nucleus</keyword>
<accession>A0A060T721</accession>
<evidence type="ECO:0000256" key="3">
    <source>
        <dbReference type="ARBA" id="ARBA00038149"/>
    </source>
</evidence>
<dbReference type="GO" id="GO:0000976">
    <property type="term" value="F:transcription cis-regulatory region binding"/>
    <property type="evidence" value="ECO:0007669"/>
    <property type="project" value="TreeGrafter"/>
</dbReference>
<evidence type="ECO:0000256" key="1">
    <source>
        <dbReference type="ARBA" id="ARBA00004123"/>
    </source>
</evidence>
<dbReference type="InterPro" id="IPR003877">
    <property type="entry name" value="SPRY_dom"/>
</dbReference>
<evidence type="ECO:0000256" key="2">
    <source>
        <dbReference type="ARBA" id="ARBA00023242"/>
    </source>
</evidence>
<dbReference type="PhylomeDB" id="A0A060T721"/>
<gene>
    <name evidence="6" type="ORF">GNLVRS02_ARAD1B24310g</name>
</gene>
<dbReference type="CDD" id="cd12872">
    <property type="entry name" value="SPRY_Ash2"/>
    <property type="match status" value="1"/>
</dbReference>
<dbReference type="SUPFAM" id="SSF49899">
    <property type="entry name" value="Concanavalin A-like lectins/glucanases"/>
    <property type="match status" value="1"/>
</dbReference>
<dbReference type="GO" id="GO:0048188">
    <property type="term" value="C:Set1C/COMPASS complex"/>
    <property type="evidence" value="ECO:0007669"/>
    <property type="project" value="InterPro"/>
</dbReference>
<dbReference type="PANTHER" id="PTHR10598:SF0">
    <property type="entry name" value="SET1_ASH2 HISTONE METHYLTRANSFERASE COMPLEX SUBUNIT ASH2"/>
    <property type="match status" value="1"/>
</dbReference>
<evidence type="ECO:0000256" key="4">
    <source>
        <dbReference type="SAM" id="MobiDB-lite"/>
    </source>
</evidence>
<dbReference type="InterPro" id="IPR037353">
    <property type="entry name" value="ASH2"/>
</dbReference>
<dbReference type="Gene3D" id="2.60.120.920">
    <property type="match status" value="1"/>
</dbReference>
<reference evidence="6" key="2">
    <citation type="submission" date="2014-06" db="EMBL/GenBank/DDBJ databases">
        <title>The complete genome of Blastobotrys (Arxula) adeninivorans LS3 - a yeast of biotechnological interest.</title>
        <authorList>
            <person name="Kunze G."/>
            <person name="Gaillardin C."/>
            <person name="Czernicka M."/>
            <person name="Durrens P."/>
            <person name="Martin T."/>
            <person name="Boer E."/>
            <person name="Gabaldon T."/>
            <person name="Cruz J."/>
            <person name="Talla E."/>
            <person name="Marck C."/>
            <person name="Goffeau A."/>
            <person name="Barbe V."/>
            <person name="Baret P."/>
            <person name="Baronian K."/>
            <person name="Beier S."/>
            <person name="Bleykasten C."/>
            <person name="Bode R."/>
            <person name="Casaregola S."/>
            <person name="Despons L."/>
            <person name="Fairhead C."/>
            <person name="Giersberg M."/>
            <person name="Gierski P."/>
            <person name="Hahnel U."/>
            <person name="Hartmann A."/>
            <person name="Jankowska D."/>
            <person name="Jubin C."/>
            <person name="Jung P."/>
            <person name="Lafontaine I."/>
            <person name="Leh-Louis V."/>
            <person name="Lemaire M."/>
            <person name="Marcet-Houben M."/>
            <person name="Mascher M."/>
            <person name="Morel G."/>
            <person name="Richard G.-F."/>
            <person name="Riechen J."/>
            <person name="Sacerdot C."/>
            <person name="Sarkar A."/>
            <person name="Savel G."/>
            <person name="Schacherer J."/>
            <person name="Sherman D."/>
            <person name="Straub M.-L."/>
            <person name="Stein N."/>
            <person name="Thierry A."/>
            <person name="Trautwein-Schult A."/>
            <person name="Westhof E."/>
            <person name="Worch S."/>
            <person name="Dujon B."/>
            <person name="Souciet J.-L."/>
            <person name="Wincker P."/>
            <person name="Scholz U."/>
            <person name="Neuveglise N."/>
        </authorList>
    </citation>
    <scope>NUCLEOTIDE SEQUENCE</scope>
    <source>
        <strain evidence="6">LS3</strain>
    </source>
</reference>
<comment type="subcellular location">
    <subcellularLocation>
        <location evidence="1">Nucleus</location>
    </subcellularLocation>
</comment>
<sequence length="405" mass="45348">MEEEPAAKRRRKESKKQLLVNNGDIYTPPRLIPPTYIAADATTVPKPPGFLPSTEVQVQGNEDPASKISVFATDDYAYSKRGYRFSPAIARPSMSALKFTACEAPPYCARLSYEDRSPQSLLISQSGTVASTLHGFRSARANVCVREGDWYYEVKVLKGIPKDSDGANSHLHDAHVRLGFSRRESSMEAPVGHDGYGYGLRDVSGQTVHVSRPKPFMEESICTGDIIGLRISIPSRPEETKPVAGFFRDRYPVRYKGQLFFETLDYVPTKPMTELLTPVSVLRKKREGAKHHTPTTIPGSFITLYKNGKDMGQAFTDLNEFLPPHSKFQSPFDNRLFDDGMVGYYPTVSVYREGAVEVNFGPNFAHPPPDGVRPLCERYDEQIAEDLTLDIIDQVDFERLDQLKG</sequence>
<dbReference type="InterPro" id="IPR001870">
    <property type="entry name" value="B30.2/SPRY"/>
</dbReference>